<comment type="caution">
    <text evidence="17">The sequence shown here is derived from an EMBL/GenBank/DDBJ whole genome shotgun (WGS) entry which is preliminary data.</text>
</comment>
<keyword evidence="4 14" id="KW-1003">Cell membrane</keyword>
<dbReference type="GO" id="GO:0006457">
    <property type="term" value="P:protein folding"/>
    <property type="evidence" value="ECO:0007669"/>
    <property type="project" value="InterPro"/>
</dbReference>
<evidence type="ECO:0000256" key="14">
    <source>
        <dbReference type="HAMAP-Rule" id="MF_00287"/>
    </source>
</evidence>
<feature type="transmembrane region" description="Helical" evidence="15">
    <location>
        <begin position="111"/>
        <end position="136"/>
    </location>
</feature>
<keyword evidence="3 14" id="KW-0813">Transport</keyword>
<dbReference type="Proteomes" id="UP000225766">
    <property type="component" value="Unassembled WGS sequence"/>
</dbReference>
<dbReference type="Gene3D" id="1.20.1550.10">
    <property type="entry name" value="DsbB-like"/>
    <property type="match status" value="1"/>
</dbReference>
<keyword evidence="12 14" id="KW-0676">Redox-active center</keyword>
<evidence type="ECO:0000256" key="10">
    <source>
        <dbReference type="ARBA" id="ARBA00023157"/>
    </source>
</evidence>
<dbReference type="InterPro" id="IPR003752">
    <property type="entry name" value="DiS_bond_form_DsbB/BdbC"/>
</dbReference>
<dbReference type="SUPFAM" id="SSF158442">
    <property type="entry name" value="DsbB-like"/>
    <property type="match status" value="1"/>
</dbReference>
<dbReference type="OrthoDB" id="158402at2"/>
<dbReference type="InterPro" id="IPR023380">
    <property type="entry name" value="DsbB-like_sf"/>
</dbReference>
<dbReference type="Pfam" id="PF02600">
    <property type="entry name" value="DsbB"/>
    <property type="match status" value="1"/>
</dbReference>
<keyword evidence="11 14" id="KW-0143">Chaperone</keyword>
<dbReference type="GO" id="GO:0015035">
    <property type="term" value="F:protein-disulfide reductase activity"/>
    <property type="evidence" value="ECO:0007669"/>
    <property type="project" value="UniProtKB-UniRule"/>
</dbReference>
<dbReference type="GO" id="GO:0005886">
    <property type="term" value="C:plasma membrane"/>
    <property type="evidence" value="ECO:0007669"/>
    <property type="project" value="UniProtKB-SubCell"/>
</dbReference>
<keyword evidence="5 14" id="KW-0812">Transmembrane</keyword>
<keyword evidence="8 14" id="KW-0560">Oxidoreductase</keyword>
<dbReference type="Proteomes" id="UP000220032">
    <property type="component" value="Unassembled WGS sequence"/>
</dbReference>
<evidence type="ECO:0000313" key="19">
    <source>
        <dbReference type="Proteomes" id="UP000225766"/>
    </source>
</evidence>
<evidence type="ECO:0000313" key="17">
    <source>
        <dbReference type="EMBL" id="PGT99612.1"/>
    </source>
</evidence>
<dbReference type="FunFam" id="1.20.1550.10:FF:000003">
    <property type="entry name" value="Probable disulfide formation protein"/>
    <property type="match status" value="1"/>
</dbReference>
<dbReference type="EMBL" id="NUMG01000026">
    <property type="protein sequence ID" value="PGT99612.1"/>
    <property type="molecule type" value="Genomic_DNA"/>
</dbReference>
<dbReference type="AlphaFoldDB" id="A0A068N6B0"/>
<organism evidence="17 19">
    <name type="scientific">Bacillus cereus</name>
    <dbReference type="NCBI Taxonomy" id="1396"/>
    <lineage>
        <taxon>Bacteria</taxon>
        <taxon>Bacillati</taxon>
        <taxon>Bacillota</taxon>
        <taxon>Bacilli</taxon>
        <taxon>Bacillales</taxon>
        <taxon>Bacillaceae</taxon>
        <taxon>Bacillus</taxon>
        <taxon>Bacillus cereus group</taxon>
    </lineage>
</organism>
<feature type="transmembrane region" description="Helical" evidence="15">
    <location>
        <begin position="66"/>
        <end position="85"/>
    </location>
</feature>
<evidence type="ECO:0000256" key="13">
    <source>
        <dbReference type="ARBA" id="ARBA00055696"/>
    </source>
</evidence>
<sequence>MGREKKQEYALFTAWGASFIATLGSLYFSEIMKFEPCVLCWYQRIFMYPFVLWLGIAVVKKDYRIASYSLPIASIGACISLYHYAIQKIAAFSAAGAACGRVPCTGEYINWFGFVTIPFLALIGFITIAVCSFIVIKNK</sequence>
<keyword evidence="7 14" id="KW-1133">Transmembrane helix</keyword>
<dbReference type="PIRSF" id="PIRSF036659">
    <property type="entry name" value="BdbC"/>
    <property type="match status" value="1"/>
</dbReference>
<evidence type="ECO:0000256" key="4">
    <source>
        <dbReference type="ARBA" id="ARBA00022475"/>
    </source>
</evidence>
<evidence type="ECO:0000256" key="15">
    <source>
        <dbReference type="SAM" id="Phobius"/>
    </source>
</evidence>
<comment type="similarity">
    <text evidence="2 14">Belongs to the DsbB family. BdbC subfamily.</text>
</comment>
<dbReference type="InterPro" id="IPR012187">
    <property type="entry name" value="Disulphide_bond_form_BdbC"/>
</dbReference>
<feature type="transmembrane region" description="Helical" evidence="15">
    <location>
        <begin position="41"/>
        <end position="59"/>
    </location>
</feature>
<dbReference type="NCBIfam" id="NF002849">
    <property type="entry name" value="PRK03113.1"/>
    <property type="match status" value="1"/>
</dbReference>
<keyword evidence="9 14" id="KW-0472">Membrane</keyword>
<dbReference type="HAMAP" id="MF_00287">
    <property type="entry name" value="BdbC"/>
    <property type="match status" value="1"/>
</dbReference>
<evidence type="ECO:0000256" key="1">
    <source>
        <dbReference type="ARBA" id="ARBA00004651"/>
    </source>
</evidence>
<gene>
    <name evidence="14" type="primary">bdbC</name>
    <name evidence="16" type="ORF">CN307_06150</name>
    <name evidence="17" type="ORF">COD19_18445</name>
</gene>
<keyword evidence="10 14" id="KW-1015">Disulfide bond</keyword>
<evidence type="ECO:0000256" key="7">
    <source>
        <dbReference type="ARBA" id="ARBA00022989"/>
    </source>
</evidence>
<feature type="disulfide bond" description="Redox-active" evidence="14">
    <location>
        <begin position="37"/>
        <end position="40"/>
    </location>
</feature>
<evidence type="ECO:0000256" key="12">
    <source>
        <dbReference type="ARBA" id="ARBA00023284"/>
    </source>
</evidence>
<comment type="caution">
    <text evidence="14">Lacks conserved residue(s) required for the propagation of feature annotation.</text>
</comment>
<dbReference type="GeneID" id="300961483"/>
<evidence type="ECO:0000256" key="6">
    <source>
        <dbReference type="ARBA" id="ARBA00022982"/>
    </source>
</evidence>
<evidence type="ECO:0000256" key="3">
    <source>
        <dbReference type="ARBA" id="ARBA00022448"/>
    </source>
</evidence>
<dbReference type="RefSeq" id="WP_000532256.1">
    <property type="nucleotide sequence ID" value="NZ_CP065881.1"/>
</dbReference>
<comment type="subcellular location">
    <subcellularLocation>
        <location evidence="1 14">Cell membrane</location>
        <topology evidence="1 14">Multi-pass membrane protein</topology>
    </subcellularLocation>
</comment>
<comment type="function">
    <text evidence="13 14">Required for disulfide bond formation in some proteins.</text>
</comment>
<dbReference type="EMBL" id="NTRR01000006">
    <property type="protein sequence ID" value="PFE18371.1"/>
    <property type="molecule type" value="Genomic_DNA"/>
</dbReference>
<protein>
    <recommendedName>
        <fullName evidence="14">Probable disulfide formation protein</fullName>
    </recommendedName>
    <alternativeName>
        <fullName evidence="14">Disulfide oxidoreductase</fullName>
    </alternativeName>
    <alternativeName>
        <fullName evidence="14">Thiol-disulfide oxidoreductase</fullName>
    </alternativeName>
</protein>
<evidence type="ECO:0000256" key="11">
    <source>
        <dbReference type="ARBA" id="ARBA00023186"/>
    </source>
</evidence>
<evidence type="ECO:0000313" key="16">
    <source>
        <dbReference type="EMBL" id="PFE18371.1"/>
    </source>
</evidence>
<feature type="transmembrane region" description="Helical" evidence="15">
    <location>
        <begin position="9"/>
        <end position="29"/>
    </location>
</feature>
<evidence type="ECO:0000313" key="18">
    <source>
        <dbReference type="Proteomes" id="UP000220032"/>
    </source>
</evidence>
<dbReference type="PANTHER" id="PTHR43469">
    <property type="entry name" value="DISULFIDE FORMATION PROTEIN-RELATED"/>
    <property type="match status" value="1"/>
</dbReference>
<evidence type="ECO:0000256" key="2">
    <source>
        <dbReference type="ARBA" id="ARBA00007602"/>
    </source>
</evidence>
<accession>A0A068N6B0</accession>
<name>A0A068N6B0_BACCE</name>
<dbReference type="PANTHER" id="PTHR43469:SF1">
    <property type="entry name" value="SPBETA PROPHAGE-DERIVED DISULFIDE BOND FORMATION PROTEIN B"/>
    <property type="match status" value="1"/>
</dbReference>
<evidence type="ECO:0000256" key="5">
    <source>
        <dbReference type="ARBA" id="ARBA00022692"/>
    </source>
</evidence>
<evidence type="ECO:0000256" key="9">
    <source>
        <dbReference type="ARBA" id="ARBA00023136"/>
    </source>
</evidence>
<keyword evidence="6 14" id="KW-0249">Electron transport</keyword>
<reference evidence="18 19" key="1">
    <citation type="submission" date="2017-09" db="EMBL/GenBank/DDBJ databases">
        <title>Large-scale bioinformatics analysis of Bacillus genomes uncovers conserved roles of natural products in bacterial physiology.</title>
        <authorList>
            <consortium name="Agbiome Team Llc"/>
            <person name="Bleich R.M."/>
            <person name="Grubbs K.J."/>
            <person name="Santa Maria K.C."/>
            <person name="Allen S.E."/>
            <person name="Farag S."/>
            <person name="Shank E.A."/>
            <person name="Bowers A."/>
        </authorList>
    </citation>
    <scope>NUCLEOTIDE SEQUENCE [LARGE SCALE GENOMIC DNA]</scope>
    <source>
        <strain evidence="16 18">AFS022681</strain>
        <strain evidence="17 19">AFS040105</strain>
    </source>
</reference>
<proteinExistence type="inferred from homology"/>
<evidence type="ECO:0000256" key="8">
    <source>
        <dbReference type="ARBA" id="ARBA00023002"/>
    </source>
</evidence>
<dbReference type="KEGG" id="bcef:BcrFT9_00697"/>